<dbReference type="Pfam" id="PF00482">
    <property type="entry name" value="T2SSF"/>
    <property type="match status" value="2"/>
</dbReference>
<feature type="transmembrane region" description="Helical" evidence="7">
    <location>
        <begin position="210"/>
        <end position="240"/>
    </location>
</feature>
<feature type="transmembrane region" description="Helical" evidence="7">
    <location>
        <begin position="167"/>
        <end position="190"/>
    </location>
</feature>
<protein>
    <recommendedName>
        <fullName evidence="8">Type II secretion system protein GspF domain-containing protein</fullName>
    </recommendedName>
</protein>
<dbReference type="InterPro" id="IPR018076">
    <property type="entry name" value="T2SS_GspF_dom"/>
</dbReference>
<reference evidence="9 10" key="1">
    <citation type="journal article" date="2016" name="Nat. Commun.">
        <title>Thousands of microbial genomes shed light on interconnected biogeochemical processes in an aquifer system.</title>
        <authorList>
            <person name="Anantharaman K."/>
            <person name="Brown C.T."/>
            <person name="Hug L.A."/>
            <person name="Sharon I."/>
            <person name="Castelle C.J."/>
            <person name="Probst A.J."/>
            <person name="Thomas B.C."/>
            <person name="Singh A."/>
            <person name="Wilkins M.J."/>
            <person name="Karaoz U."/>
            <person name="Brodie E.L."/>
            <person name="Williams K.H."/>
            <person name="Hubbard S.S."/>
            <person name="Banfield J.F."/>
        </authorList>
    </citation>
    <scope>NUCLEOTIDE SEQUENCE [LARGE SCALE GENOMIC DNA]</scope>
</reference>
<feature type="domain" description="Type II secretion system protein GspF" evidence="8">
    <location>
        <begin position="272"/>
        <end position="395"/>
    </location>
</feature>
<evidence type="ECO:0000256" key="7">
    <source>
        <dbReference type="SAM" id="Phobius"/>
    </source>
</evidence>
<proteinExistence type="inferred from homology"/>
<dbReference type="GO" id="GO:0005886">
    <property type="term" value="C:plasma membrane"/>
    <property type="evidence" value="ECO:0007669"/>
    <property type="project" value="UniProtKB-SubCell"/>
</dbReference>
<dbReference type="InterPro" id="IPR042094">
    <property type="entry name" value="T2SS_GspF_sf"/>
</dbReference>
<dbReference type="EMBL" id="MHIY01000016">
    <property type="protein sequence ID" value="OGY59764.1"/>
    <property type="molecule type" value="Genomic_DNA"/>
</dbReference>
<evidence type="ECO:0000313" key="9">
    <source>
        <dbReference type="EMBL" id="OGY59764.1"/>
    </source>
</evidence>
<evidence type="ECO:0000256" key="4">
    <source>
        <dbReference type="ARBA" id="ARBA00022692"/>
    </source>
</evidence>
<comment type="similarity">
    <text evidence="2">Belongs to the GSP F family.</text>
</comment>
<keyword evidence="6 7" id="KW-0472">Membrane</keyword>
<feature type="domain" description="Type II secretion system protein GspF" evidence="8">
    <location>
        <begin position="69"/>
        <end position="191"/>
    </location>
</feature>
<keyword evidence="4 7" id="KW-0812">Transmembrane</keyword>
<sequence length="403" mass="44745">MKFHYTASQPNGRMVDGSMEAEAASEVLARLASQGLKPISIKSLGNVESKGLRSIFAQEITMEDKVFITKYLALMLKVGTDLFRAIDILVADFDKQSVKLLLIEIKDSLAKGQPLYSTFAQYPKYFSPVFINMIKAGEASGNLDKVFEDLSVSLEKQESLRKKIKGALIYPTILISLALVIMFVLVSFAIPRIAEIFTSTSLKPPLFSRLVFTIGLFAGRNSYWIIPGTISSIIGAWAFFRRTELGRKYLDRILNRTMVINQVIFRIAIQRFASTLASLLRAGMPIINSLEITAEAVGFPELRAALLRISREGITKGLTICEAFQREKFFPRVVVNLISVSEKAGHIDQVLDTLAEFYEVEIEASIKTLLALIEPILLVFIGLIVGVIALSIIVPIYQLVGQV</sequence>
<comment type="subcellular location">
    <subcellularLocation>
        <location evidence="1">Cell membrane</location>
        <topology evidence="1">Multi-pass membrane protein</topology>
    </subcellularLocation>
</comment>
<evidence type="ECO:0000259" key="8">
    <source>
        <dbReference type="Pfam" id="PF00482"/>
    </source>
</evidence>
<feature type="transmembrane region" description="Helical" evidence="7">
    <location>
        <begin position="376"/>
        <end position="400"/>
    </location>
</feature>
<accession>A0A1G1Z5F8</accession>
<dbReference type="STRING" id="1797690.A3B23_03585"/>
<organism evidence="9 10">
    <name type="scientific">Candidatus Colwellbacteria bacterium RIFCSPLOWO2_01_FULL_48_10</name>
    <dbReference type="NCBI Taxonomy" id="1797690"/>
    <lineage>
        <taxon>Bacteria</taxon>
        <taxon>Candidatus Colwelliibacteriota</taxon>
    </lineage>
</organism>
<evidence type="ECO:0000256" key="1">
    <source>
        <dbReference type="ARBA" id="ARBA00004651"/>
    </source>
</evidence>
<evidence type="ECO:0000256" key="2">
    <source>
        <dbReference type="ARBA" id="ARBA00005745"/>
    </source>
</evidence>
<evidence type="ECO:0000256" key="3">
    <source>
        <dbReference type="ARBA" id="ARBA00022475"/>
    </source>
</evidence>
<keyword evidence="5 7" id="KW-1133">Transmembrane helix</keyword>
<dbReference type="PANTHER" id="PTHR30012">
    <property type="entry name" value="GENERAL SECRETION PATHWAY PROTEIN"/>
    <property type="match status" value="1"/>
</dbReference>
<dbReference type="Proteomes" id="UP000178744">
    <property type="component" value="Unassembled WGS sequence"/>
</dbReference>
<keyword evidence="3" id="KW-1003">Cell membrane</keyword>
<dbReference type="Gene3D" id="1.20.81.30">
    <property type="entry name" value="Type II secretion system (T2SS), domain F"/>
    <property type="match status" value="2"/>
</dbReference>
<comment type="caution">
    <text evidence="9">The sequence shown here is derived from an EMBL/GenBank/DDBJ whole genome shotgun (WGS) entry which is preliminary data.</text>
</comment>
<gene>
    <name evidence="9" type="ORF">A3B23_03585</name>
</gene>
<evidence type="ECO:0000256" key="6">
    <source>
        <dbReference type="ARBA" id="ARBA00023136"/>
    </source>
</evidence>
<evidence type="ECO:0000313" key="10">
    <source>
        <dbReference type="Proteomes" id="UP000178744"/>
    </source>
</evidence>
<name>A0A1G1Z5F8_9BACT</name>
<dbReference type="PRINTS" id="PR00812">
    <property type="entry name" value="BCTERIALGSPF"/>
</dbReference>
<dbReference type="PANTHER" id="PTHR30012:SF0">
    <property type="entry name" value="TYPE II SECRETION SYSTEM PROTEIN F-RELATED"/>
    <property type="match status" value="1"/>
</dbReference>
<dbReference type="AlphaFoldDB" id="A0A1G1Z5F8"/>
<dbReference type="InterPro" id="IPR003004">
    <property type="entry name" value="GspF/PilC"/>
</dbReference>
<evidence type="ECO:0000256" key="5">
    <source>
        <dbReference type="ARBA" id="ARBA00022989"/>
    </source>
</evidence>